<keyword evidence="3" id="KW-1185">Reference proteome</keyword>
<evidence type="ECO:0008006" key="4">
    <source>
        <dbReference type="Google" id="ProtNLM"/>
    </source>
</evidence>
<dbReference type="AlphaFoldDB" id="A0A7X2ITH3"/>
<name>A0A7X2ITH3_9BURK</name>
<comment type="caution">
    <text evidence="2">The sequence shown here is derived from an EMBL/GenBank/DDBJ whole genome shotgun (WGS) entry which is preliminary data.</text>
</comment>
<proteinExistence type="predicted"/>
<dbReference type="RefSeq" id="WP_154380706.1">
    <property type="nucleotide sequence ID" value="NZ_WKJJ01000024.1"/>
</dbReference>
<evidence type="ECO:0000313" key="2">
    <source>
        <dbReference type="EMBL" id="MRV75807.1"/>
    </source>
</evidence>
<sequence length="149" mass="16521">MRRLLIVLLPLLLTACVRDTATYYVDKASNQHNLSLRRQQDYFWNDNVRVILVATRMPDCMRQIPLGEMLLDEVDIEVFAQPENHWTLRSANQVWQVETQSCALIGEGGPVAGDKVGAFKVDAKNKLVFEEAVPPVAPAPAPAPAAPAN</sequence>
<keyword evidence="1" id="KW-0732">Signal</keyword>
<dbReference type="Proteomes" id="UP000446768">
    <property type="component" value="Unassembled WGS sequence"/>
</dbReference>
<accession>A0A7X2ITH3</accession>
<dbReference type="PROSITE" id="PS51257">
    <property type="entry name" value="PROKAR_LIPOPROTEIN"/>
    <property type="match status" value="1"/>
</dbReference>
<evidence type="ECO:0000313" key="3">
    <source>
        <dbReference type="Proteomes" id="UP000446768"/>
    </source>
</evidence>
<evidence type="ECO:0000256" key="1">
    <source>
        <dbReference type="SAM" id="SignalP"/>
    </source>
</evidence>
<feature type="chain" id="PRO_5031523099" description="Lipoprotein" evidence="1">
    <location>
        <begin position="21"/>
        <end position="149"/>
    </location>
</feature>
<feature type="signal peptide" evidence="1">
    <location>
        <begin position="1"/>
        <end position="20"/>
    </location>
</feature>
<dbReference type="EMBL" id="WKJJ01000024">
    <property type="protein sequence ID" value="MRV75807.1"/>
    <property type="molecule type" value="Genomic_DNA"/>
</dbReference>
<gene>
    <name evidence="2" type="ORF">GJ700_29250</name>
</gene>
<protein>
    <recommendedName>
        <fullName evidence="4">Lipoprotein</fullName>
    </recommendedName>
</protein>
<reference evidence="2 3" key="1">
    <citation type="submission" date="2019-11" db="EMBL/GenBank/DDBJ databases">
        <title>Novel species isolated from a subtropical stream in China.</title>
        <authorList>
            <person name="Lu H."/>
        </authorList>
    </citation>
    <scope>NUCLEOTIDE SEQUENCE [LARGE SCALE GENOMIC DNA]</scope>
    <source>
        <strain evidence="2 3">FT92W</strain>
    </source>
</reference>
<organism evidence="2 3">
    <name type="scientific">Pseudoduganella rivuli</name>
    <dbReference type="NCBI Taxonomy" id="2666085"/>
    <lineage>
        <taxon>Bacteria</taxon>
        <taxon>Pseudomonadati</taxon>
        <taxon>Pseudomonadota</taxon>
        <taxon>Betaproteobacteria</taxon>
        <taxon>Burkholderiales</taxon>
        <taxon>Oxalobacteraceae</taxon>
        <taxon>Telluria group</taxon>
        <taxon>Pseudoduganella</taxon>
    </lineage>
</organism>